<dbReference type="Pfam" id="PF08486">
    <property type="entry name" value="SpoIID"/>
    <property type="match status" value="1"/>
</dbReference>
<reference evidence="3 4" key="1">
    <citation type="submission" date="2016-11" db="EMBL/GenBank/DDBJ databases">
        <authorList>
            <person name="Jaros S."/>
            <person name="Januszkiewicz K."/>
            <person name="Wedrychowicz H."/>
        </authorList>
    </citation>
    <scope>NUCLEOTIDE SEQUENCE [LARGE SCALE GENOMIC DNA]</scope>
    <source>
        <strain evidence="3 4">DSM 21864</strain>
    </source>
</reference>
<dbReference type="STRING" id="1121298.SAMN05444401_0680"/>
<evidence type="ECO:0000313" key="3">
    <source>
        <dbReference type="EMBL" id="SHI45496.1"/>
    </source>
</evidence>
<name>A0A1M6B9X5_9CLOT</name>
<protein>
    <submittedName>
        <fullName evidence="3">Stage II sporulation protein D</fullName>
    </submittedName>
</protein>
<dbReference type="NCBIfam" id="TIGR02669">
    <property type="entry name" value="SpoIID_LytB"/>
    <property type="match status" value="1"/>
</dbReference>
<dbReference type="InterPro" id="IPR051922">
    <property type="entry name" value="Bact_Sporulation_Assoc"/>
</dbReference>
<dbReference type="EMBL" id="FQZO01000001">
    <property type="protein sequence ID" value="SHI45496.1"/>
    <property type="molecule type" value="Genomic_DNA"/>
</dbReference>
<feature type="transmembrane region" description="Helical" evidence="1">
    <location>
        <begin position="13"/>
        <end position="32"/>
    </location>
</feature>
<keyword evidence="1" id="KW-0812">Transmembrane</keyword>
<dbReference type="GO" id="GO:0030435">
    <property type="term" value="P:sporulation resulting in formation of a cellular spore"/>
    <property type="evidence" value="ECO:0007669"/>
    <property type="project" value="InterPro"/>
</dbReference>
<dbReference type="PANTHER" id="PTHR30032:SF4">
    <property type="entry name" value="AMIDASE ENHANCER"/>
    <property type="match status" value="1"/>
</dbReference>
<accession>A0A1M6B9X5</accession>
<dbReference type="NCBIfam" id="TIGR02870">
    <property type="entry name" value="spore_II_D"/>
    <property type="match status" value="1"/>
</dbReference>
<dbReference type="RefSeq" id="WP_073003795.1">
    <property type="nucleotide sequence ID" value="NZ_FQZO01000001.1"/>
</dbReference>
<dbReference type="InterPro" id="IPR013693">
    <property type="entry name" value="SpoIID/LytB_N"/>
</dbReference>
<evidence type="ECO:0000259" key="2">
    <source>
        <dbReference type="Pfam" id="PF08486"/>
    </source>
</evidence>
<keyword evidence="1" id="KW-0472">Membrane</keyword>
<evidence type="ECO:0000313" key="4">
    <source>
        <dbReference type="Proteomes" id="UP000184080"/>
    </source>
</evidence>
<proteinExistence type="predicted"/>
<dbReference type="Proteomes" id="UP000184080">
    <property type="component" value="Unassembled WGS sequence"/>
</dbReference>
<dbReference type="InterPro" id="IPR014225">
    <property type="entry name" value="Spore_II_D_firmicutes"/>
</dbReference>
<evidence type="ECO:0000256" key="1">
    <source>
        <dbReference type="SAM" id="Phobius"/>
    </source>
</evidence>
<dbReference type="InterPro" id="IPR013486">
    <property type="entry name" value="SpoIID/LytB"/>
</dbReference>
<dbReference type="PANTHER" id="PTHR30032">
    <property type="entry name" value="N-ACETYLMURAMOYL-L-ALANINE AMIDASE-RELATED"/>
    <property type="match status" value="1"/>
</dbReference>
<dbReference type="GO" id="GO:0030288">
    <property type="term" value="C:outer membrane-bounded periplasmic space"/>
    <property type="evidence" value="ECO:0007669"/>
    <property type="project" value="TreeGrafter"/>
</dbReference>
<keyword evidence="4" id="KW-1185">Reference proteome</keyword>
<organism evidence="3 4">
    <name type="scientific">Clostridium amylolyticum</name>
    <dbReference type="NCBI Taxonomy" id="1121298"/>
    <lineage>
        <taxon>Bacteria</taxon>
        <taxon>Bacillati</taxon>
        <taxon>Bacillota</taxon>
        <taxon>Clostridia</taxon>
        <taxon>Eubacteriales</taxon>
        <taxon>Clostridiaceae</taxon>
        <taxon>Clostridium</taxon>
    </lineage>
</organism>
<feature type="domain" description="Sporulation stage II protein D amidase enhancer LytB N-terminal" evidence="2">
    <location>
        <begin position="73"/>
        <end position="175"/>
    </location>
</feature>
<dbReference type="OrthoDB" id="9794671at2"/>
<dbReference type="AlphaFoldDB" id="A0A1M6B9X5"/>
<gene>
    <name evidence="3" type="ORF">SAMN05444401_0680</name>
</gene>
<sequence>MYRRNFNKNYAHLIIYSLLIVCLITFIWLICFKFKGKIDSKLTKDNNYTIKKFVLDSSDKMEFNGKIKVYITEEKKVMELDLEDYVFGVLSGEMPISFELEALKSQAVAARTYGLSKTINKCSAGNGADVCDTVHCQVYKPKEKIIATWSKDKKDEYSSKLSKAVKETEGQILTYNGSIVLYAQYFSTSWGKTEDSLAAFKREVPYLKSVTSEGEEISNRYKSTVKISYSDLIKTVNSKYPKSKLSSSKIKSQVKILSKNKSGSVNEIKLGDTVMSGKDFRMLLNLNSANFTISFSKNTIDINCLGYGHGVGMSQWGANVMAKKGSNYIDILTHYYTGVKVEKI</sequence>
<keyword evidence="1" id="KW-1133">Transmembrane helix</keyword>